<sequence>MSKRQFFKRCVFPLAIFTITLFIIFSNPFANLAKEPEITTTTYSNKELMQFHEKYSSLLYSIRADLRDQGYPLSVDFAMLNDEKVEIIIKRHEISNELKPKEIKEVEQLVNKFIEKQKFNPTMFQIHISNSTQPVLKTANRISYNDLIEYISYPLLDKGVNGFYLHNKFSPETAEIIIEFADPIDENSKNEIQKMTNQVLKKNNFDTSVVKFVITN</sequence>
<name>A0ABX7AQX9_9BACI</name>
<dbReference type="EMBL" id="CP067341">
    <property type="protein sequence ID" value="QQP12357.1"/>
    <property type="molecule type" value="Genomic_DNA"/>
</dbReference>
<evidence type="ECO:0000313" key="2">
    <source>
        <dbReference type="Proteomes" id="UP000596049"/>
    </source>
</evidence>
<reference evidence="1 2" key="1">
    <citation type="submission" date="2020-01" db="EMBL/GenBank/DDBJ databases">
        <authorList>
            <person name="Liu G."/>
            <person name="Liu B."/>
        </authorList>
    </citation>
    <scope>NUCLEOTIDE SEQUENCE [LARGE SCALE GENOMIC DNA]</scope>
    <source>
        <strain evidence="1 2">FJAT-51161</strain>
    </source>
</reference>
<dbReference type="Proteomes" id="UP000596049">
    <property type="component" value="Chromosome"/>
</dbReference>
<proteinExistence type="predicted"/>
<evidence type="ECO:0000313" key="1">
    <source>
        <dbReference type="EMBL" id="QQP12357.1"/>
    </source>
</evidence>
<accession>A0ABX7AQX9</accession>
<organism evidence="1 2">
    <name type="scientific">Lysinibacillus agricola</name>
    <dbReference type="NCBI Taxonomy" id="2590012"/>
    <lineage>
        <taxon>Bacteria</taxon>
        <taxon>Bacillati</taxon>
        <taxon>Bacillota</taxon>
        <taxon>Bacilli</taxon>
        <taxon>Bacillales</taxon>
        <taxon>Bacillaceae</taxon>
        <taxon>Lysinibacillus</taxon>
    </lineage>
</organism>
<protein>
    <submittedName>
        <fullName evidence="1">Uncharacterized protein</fullName>
    </submittedName>
</protein>
<gene>
    <name evidence="1" type="ORF">FJQ98_25285</name>
</gene>
<dbReference type="RefSeq" id="WP_053595553.1">
    <property type="nucleotide sequence ID" value="NZ_CP067341.1"/>
</dbReference>
<keyword evidence="2" id="KW-1185">Reference proteome</keyword>